<accession>A0A9Q1JPB6</accession>
<dbReference type="PANTHER" id="PTHR47186:SF18">
    <property type="entry name" value="RX N-TERMINAL DOMAIN-CONTAINING PROTEIN"/>
    <property type="match status" value="1"/>
</dbReference>
<evidence type="ECO:0000313" key="2">
    <source>
        <dbReference type="EMBL" id="KAJ8428528.1"/>
    </source>
</evidence>
<keyword evidence="3" id="KW-1185">Reference proteome</keyword>
<protein>
    <recommendedName>
        <fullName evidence="1">R13L1/DRL21-like LRR repeat region domain-containing protein</fullName>
    </recommendedName>
</protein>
<reference evidence="2" key="1">
    <citation type="submission" date="2022-04" db="EMBL/GenBank/DDBJ databases">
        <title>Carnegiea gigantea Genome sequencing and assembly v2.</title>
        <authorList>
            <person name="Copetti D."/>
            <person name="Sanderson M.J."/>
            <person name="Burquez A."/>
            <person name="Wojciechowski M.F."/>
        </authorList>
    </citation>
    <scope>NUCLEOTIDE SEQUENCE</scope>
    <source>
        <strain evidence="2">SGP5-SGP5p</strain>
        <tissue evidence="2">Aerial part</tissue>
    </source>
</reference>
<dbReference type="AlphaFoldDB" id="A0A9Q1JPB6"/>
<name>A0A9Q1JPB6_9CARY</name>
<dbReference type="PANTHER" id="PTHR47186">
    <property type="entry name" value="LEUCINE-RICH REPEAT-CONTAINING PROTEIN 57"/>
    <property type="match status" value="1"/>
</dbReference>
<dbReference type="Proteomes" id="UP001153076">
    <property type="component" value="Unassembled WGS sequence"/>
</dbReference>
<evidence type="ECO:0000259" key="1">
    <source>
        <dbReference type="Pfam" id="PF25019"/>
    </source>
</evidence>
<dbReference type="OrthoDB" id="773208at2759"/>
<organism evidence="2 3">
    <name type="scientific">Carnegiea gigantea</name>
    <dbReference type="NCBI Taxonomy" id="171969"/>
    <lineage>
        <taxon>Eukaryota</taxon>
        <taxon>Viridiplantae</taxon>
        <taxon>Streptophyta</taxon>
        <taxon>Embryophyta</taxon>
        <taxon>Tracheophyta</taxon>
        <taxon>Spermatophyta</taxon>
        <taxon>Magnoliopsida</taxon>
        <taxon>eudicotyledons</taxon>
        <taxon>Gunneridae</taxon>
        <taxon>Pentapetalae</taxon>
        <taxon>Caryophyllales</taxon>
        <taxon>Cactineae</taxon>
        <taxon>Cactaceae</taxon>
        <taxon>Cactoideae</taxon>
        <taxon>Echinocereeae</taxon>
        <taxon>Carnegiea</taxon>
    </lineage>
</organism>
<feature type="domain" description="R13L1/DRL21-like LRR repeat region" evidence="1">
    <location>
        <begin position="85"/>
        <end position="150"/>
    </location>
</feature>
<dbReference type="EMBL" id="JAKOGI010000999">
    <property type="protein sequence ID" value="KAJ8428528.1"/>
    <property type="molecule type" value="Genomic_DNA"/>
</dbReference>
<dbReference type="Gene3D" id="3.80.10.10">
    <property type="entry name" value="Ribonuclease Inhibitor"/>
    <property type="match status" value="1"/>
</dbReference>
<dbReference type="InterPro" id="IPR032675">
    <property type="entry name" value="LRR_dom_sf"/>
</dbReference>
<proteinExistence type="predicted"/>
<comment type="caution">
    <text evidence="2">The sequence shown here is derived from an EMBL/GenBank/DDBJ whole genome shotgun (WGS) entry which is preliminary data.</text>
</comment>
<sequence>MPANIWKLVSLRHLDIRRATLLSHMPNEMSKLTSLQTLTSFVVGKNIGPGIQGLSQLQQIHGKFAIRRPQNVFVTREAYAVNLSNGTEVLESFEPPSDVKRLTIRNYGGTTFPKWLIVGDADYKEIGFMCLSNCRYCITLPPLGQLPFLNLKGNLPVHVPSLVERSR</sequence>
<dbReference type="InterPro" id="IPR056789">
    <property type="entry name" value="LRR_R13L1-DRL21"/>
</dbReference>
<dbReference type="Pfam" id="PF25019">
    <property type="entry name" value="LRR_R13L1-DRL21"/>
    <property type="match status" value="1"/>
</dbReference>
<evidence type="ECO:0000313" key="3">
    <source>
        <dbReference type="Proteomes" id="UP001153076"/>
    </source>
</evidence>
<dbReference type="SUPFAM" id="SSF52058">
    <property type="entry name" value="L domain-like"/>
    <property type="match status" value="1"/>
</dbReference>
<gene>
    <name evidence="2" type="ORF">Cgig2_009215</name>
</gene>